<dbReference type="EMBL" id="CAKOFQ010006931">
    <property type="protein sequence ID" value="CAH1983072.1"/>
    <property type="molecule type" value="Genomic_DNA"/>
</dbReference>
<reference evidence="2" key="1">
    <citation type="submission" date="2022-03" db="EMBL/GenBank/DDBJ databases">
        <authorList>
            <person name="Sayadi A."/>
        </authorList>
    </citation>
    <scope>NUCLEOTIDE SEQUENCE</scope>
</reference>
<dbReference type="OrthoDB" id="19944at2759"/>
<evidence type="ECO:0000313" key="2">
    <source>
        <dbReference type="EMBL" id="CAH1983072.1"/>
    </source>
</evidence>
<comment type="caution">
    <text evidence="2">The sequence shown here is derived from an EMBL/GenBank/DDBJ whole genome shotgun (WGS) entry which is preliminary data.</text>
</comment>
<feature type="transmembrane region" description="Helical" evidence="1">
    <location>
        <begin position="12"/>
        <end position="34"/>
    </location>
</feature>
<organism evidence="2 3">
    <name type="scientific">Acanthoscelides obtectus</name>
    <name type="common">Bean weevil</name>
    <name type="synonym">Bruchus obtectus</name>
    <dbReference type="NCBI Taxonomy" id="200917"/>
    <lineage>
        <taxon>Eukaryota</taxon>
        <taxon>Metazoa</taxon>
        <taxon>Ecdysozoa</taxon>
        <taxon>Arthropoda</taxon>
        <taxon>Hexapoda</taxon>
        <taxon>Insecta</taxon>
        <taxon>Pterygota</taxon>
        <taxon>Neoptera</taxon>
        <taxon>Endopterygota</taxon>
        <taxon>Coleoptera</taxon>
        <taxon>Polyphaga</taxon>
        <taxon>Cucujiformia</taxon>
        <taxon>Chrysomeloidea</taxon>
        <taxon>Chrysomelidae</taxon>
        <taxon>Bruchinae</taxon>
        <taxon>Bruchini</taxon>
        <taxon>Acanthoscelides</taxon>
    </lineage>
</organism>
<dbReference type="AlphaFoldDB" id="A0A9P0KWS4"/>
<evidence type="ECO:0000313" key="3">
    <source>
        <dbReference type="Proteomes" id="UP001152888"/>
    </source>
</evidence>
<accession>A0A9P0KWS4</accession>
<feature type="transmembrane region" description="Helical" evidence="1">
    <location>
        <begin position="40"/>
        <end position="59"/>
    </location>
</feature>
<evidence type="ECO:0000256" key="1">
    <source>
        <dbReference type="SAM" id="Phobius"/>
    </source>
</evidence>
<name>A0A9P0KWS4_ACAOB</name>
<keyword evidence="1" id="KW-0812">Transmembrane</keyword>
<keyword evidence="3" id="KW-1185">Reference proteome</keyword>
<protein>
    <submittedName>
        <fullName evidence="2">Uncharacterized protein</fullName>
    </submittedName>
</protein>
<keyword evidence="1" id="KW-1133">Transmembrane helix</keyword>
<sequence>MIKGAIAALPDCRIFITITGISSQDFYILIFQIWKATDCFLVMITFVIMQFFYVYIMLLTEADLCVSFRLPFIFHSIF</sequence>
<proteinExistence type="predicted"/>
<keyword evidence="1" id="KW-0472">Membrane</keyword>
<gene>
    <name evidence="2" type="ORF">ACAOBT_LOCUS15359</name>
</gene>
<dbReference type="Proteomes" id="UP001152888">
    <property type="component" value="Unassembled WGS sequence"/>
</dbReference>